<feature type="domain" description="N-acyl amino acid synthase FeeM catalytic core" evidence="1">
    <location>
        <begin position="42"/>
        <end position="200"/>
    </location>
</feature>
<comment type="caution">
    <text evidence="2">The sequence shown here is derived from an EMBL/GenBank/DDBJ whole genome shotgun (WGS) entry which is preliminary data.</text>
</comment>
<dbReference type="AlphaFoldDB" id="A0A178I3U8"/>
<keyword evidence="3" id="KW-1185">Reference proteome</keyword>
<proteinExistence type="predicted"/>
<evidence type="ECO:0000313" key="2">
    <source>
        <dbReference type="EMBL" id="OAM80007.1"/>
    </source>
</evidence>
<dbReference type="STRING" id="1770058.A3840_02000"/>
<evidence type="ECO:0000313" key="3">
    <source>
        <dbReference type="Proteomes" id="UP000078389"/>
    </source>
</evidence>
<sequence>MFMNAGKPAGNSTSSQFANTLIDLLDQVRYRRVSVDEQFDPVYRLRYEAYRREDFIPVNSQQVTRDQFDELPNCYCFGVYIGGRLASSLRFHVVTPEQPYSPCMSVWPDVLQPLLDNGKSFIDPGRFTTDFELSLAYPALPYLTLRIAAMACEHFPVRYCMSAVRPEHTAFYRRVFNARPLGDERTYADLAFPMQLFTADVPVIRDRVMDRYPFFLSLPEERAALFGSSPTDLVAIAPSARQAQRLELMEKVG</sequence>
<gene>
    <name evidence="2" type="ORF">A3840_02000</name>
</gene>
<dbReference type="SUPFAM" id="SSF55729">
    <property type="entry name" value="Acyl-CoA N-acyltransferases (Nat)"/>
    <property type="match status" value="1"/>
</dbReference>
<accession>A0A178I3U8</accession>
<name>A0A178I3U8_9HYPH</name>
<evidence type="ECO:0000259" key="1">
    <source>
        <dbReference type="Pfam" id="PF21926"/>
    </source>
</evidence>
<dbReference type="Gene3D" id="3.40.630.30">
    <property type="match status" value="1"/>
</dbReference>
<dbReference type="InterPro" id="IPR054597">
    <property type="entry name" value="FeeM_cat"/>
</dbReference>
<protein>
    <recommendedName>
        <fullName evidence="1">N-acyl amino acid synthase FeeM catalytic core domain-containing protein</fullName>
    </recommendedName>
</protein>
<reference evidence="2 3" key="1">
    <citation type="submission" date="2016-03" db="EMBL/GenBank/DDBJ databases">
        <title>Genome sequencing of Devosia sp. S37.</title>
        <authorList>
            <person name="Mohd Nor M."/>
        </authorList>
    </citation>
    <scope>NUCLEOTIDE SEQUENCE [LARGE SCALE GENOMIC DNA]</scope>
    <source>
        <strain evidence="2 3">S37</strain>
    </source>
</reference>
<dbReference type="InterPro" id="IPR016181">
    <property type="entry name" value="Acyl_CoA_acyltransferase"/>
</dbReference>
<organism evidence="2 3">
    <name type="scientific">Devosia elaeis</name>
    <dbReference type="NCBI Taxonomy" id="1770058"/>
    <lineage>
        <taxon>Bacteria</taxon>
        <taxon>Pseudomonadati</taxon>
        <taxon>Pseudomonadota</taxon>
        <taxon>Alphaproteobacteria</taxon>
        <taxon>Hyphomicrobiales</taxon>
        <taxon>Devosiaceae</taxon>
        <taxon>Devosia</taxon>
    </lineage>
</organism>
<dbReference type="Pfam" id="PF21926">
    <property type="entry name" value="FeeM"/>
    <property type="match status" value="1"/>
</dbReference>
<dbReference type="EMBL" id="LVVY01000060">
    <property type="protein sequence ID" value="OAM80007.1"/>
    <property type="molecule type" value="Genomic_DNA"/>
</dbReference>
<dbReference type="Proteomes" id="UP000078389">
    <property type="component" value="Unassembled WGS sequence"/>
</dbReference>